<dbReference type="PANTHER" id="PTHR46825:SF12">
    <property type="entry name" value="PENICILLIN-BINDING PROTEIN 4"/>
    <property type="match status" value="1"/>
</dbReference>
<reference evidence="3 4" key="1">
    <citation type="submission" date="2019-08" db="EMBL/GenBank/DDBJ databases">
        <title>Genome sequencing of Paenibacillus faecis DSM 23593(T).</title>
        <authorList>
            <person name="Kook J.-K."/>
            <person name="Park S.-N."/>
            <person name="Lim Y.K."/>
        </authorList>
    </citation>
    <scope>NUCLEOTIDE SEQUENCE [LARGE SCALE GENOMIC DNA]</scope>
    <source>
        <strain evidence="3 4">DSM 23593</strain>
    </source>
</reference>
<keyword evidence="3" id="KW-0378">Hydrolase</keyword>
<feature type="transmembrane region" description="Helical" evidence="1">
    <location>
        <begin position="425"/>
        <end position="446"/>
    </location>
</feature>
<organism evidence="3 4">
    <name type="scientific">Paenibacillus faecis</name>
    <dbReference type="NCBI Taxonomy" id="862114"/>
    <lineage>
        <taxon>Bacteria</taxon>
        <taxon>Bacillati</taxon>
        <taxon>Bacillota</taxon>
        <taxon>Bacilli</taxon>
        <taxon>Bacillales</taxon>
        <taxon>Paenibacillaceae</taxon>
        <taxon>Paenibacillus</taxon>
    </lineage>
</organism>
<feature type="domain" description="Beta-lactamase-related" evidence="2">
    <location>
        <begin position="38"/>
        <end position="356"/>
    </location>
</feature>
<dbReference type="PANTHER" id="PTHR46825">
    <property type="entry name" value="D-ALANYL-D-ALANINE-CARBOXYPEPTIDASE/ENDOPEPTIDASE AMPH"/>
    <property type="match status" value="1"/>
</dbReference>
<dbReference type="OrthoDB" id="9797709at2"/>
<name>A0A5D0D0W4_9BACL</name>
<dbReference type="AlphaFoldDB" id="A0A5D0D0W4"/>
<dbReference type="Gene3D" id="3.40.710.10">
    <property type="entry name" value="DD-peptidase/beta-lactamase superfamily"/>
    <property type="match status" value="1"/>
</dbReference>
<evidence type="ECO:0000313" key="4">
    <source>
        <dbReference type="Proteomes" id="UP000325218"/>
    </source>
</evidence>
<dbReference type="GO" id="GO:0016787">
    <property type="term" value="F:hydrolase activity"/>
    <property type="evidence" value="ECO:0007669"/>
    <property type="project" value="UniProtKB-KW"/>
</dbReference>
<feature type="transmembrane region" description="Helical" evidence="1">
    <location>
        <begin position="386"/>
        <end position="404"/>
    </location>
</feature>
<dbReference type="InterPro" id="IPR012338">
    <property type="entry name" value="Beta-lactam/transpept-like"/>
</dbReference>
<accession>A0A5D0D0W4</accession>
<keyword evidence="1" id="KW-1133">Transmembrane helix</keyword>
<keyword evidence="4" id="KW-1185">Reference proteome</keyword>
<protein>
    <submittedName>
        <fullName evidence="3">Serine hydrolase</fullName>
    </submittedName>
</protein>
<keyword evidence="1" id="KW-0472">Membrane</keyword>
<dbReference type="EMBL" id="VSDO01000001">
    <property type="protein sequence ID" value="TYA15593.1"/>
    <property type="molecule type" value="Genomic_DNA"/>
</dbReference>
<evidence type="ECO:0000259" key="2">
    <source>
        <dbReference type="Pfam" id="PF00144"/>
    </source>
</evidence>
<dbReference type="Pfam" id="PF00144">
    <property type="entry name" value="Beta-lactamase"/>
    <property type="match status" value="1"/>
</dbReference>
<dbReference type="SUPFAM" id="SSF56601">
    <property type="entry name" value="beta-lactamase/transpeptidase-like"/>
    <property type="match status" value="1"/>
</dbReference>
<keyword evidence="1" id="KW-0812">Transmembrane</keyword>
<evidence type="ECO:0000256" key="1">
    <source>
        <dbReference type="SAM" id="Phobius"/>
    </source>
</evidence>
<sequence>MANAASTAAANPADSGLAGKKNNVSEFRRYLDEQVPLLQKKYGVPGVSIGVLEHGKIGYVVQYGYADKKAGHKLDAASRFQAGSISKSVTAWGILRLAEEGKLSLDDPVGKHLGNRSIPGVETISEEVTIRRLLSHTAGLAPHPGYLGVEPGRELPTPEQSLAGAGMLNEPVKFAFTPGTEAAYSGAGYTILQMVIEEVSGQPFEDYMEKQVLLPLGMNSSSFGLSKEDRVSLTKAYGYFGQELPDYRFTERAAAGLITTAGDLIKLMQASLDTSKTGGIPLGRGVLAPDLVGEMQTPVLGENGLGIFSRSLPDGTTLLYHPGDNRGWHAFYGFIPESQNGLVILTNSENGIDLRQDVYHAWIRFETGALPEGAVALAQSRTLHQWVAYGLAAGLGIYLLLAALRIRSGRRVFLLNHPKPPCVRLLIRLIVLIVPGVLLYLGAYRWSIIGLQSGLKNIALAVFAWLASLLVFGLFPKLPAKMQKKADAASLR</sequence>
<proteinExistence type="predicted"/>
<gene>
    <name evidence="3" type="ORF">FRY98_05630</name>
</gene>
<evidence type="ECO:0000313" key="3">
    <source>
        <dbReference type="EMBL" id="TYA15593.1"/>
    </source>
</evidence>
<dbReference type="Proteomes" id="UP000325218">
    <property type="component" value="Unassembled WGS sequence"/>
</dbReference>
<feature type="transmembrane region" description="Helical" evidence="1">
    <location>
        <begin position="458"/>
        <end position="475"/>
    </location>
</feature>
<dbReference type="InterPro" id="IPR001466">
    <property type="entry name" value="Beta-lactam-related"/>
</dbReference>
<dbReference type="InterPro" id="IPR050491">
    <property type="entry name" value="AmpC-like"/>
</dbReference>
<comment type="caution">
    <text evidence="3">The sequence shown here is derived from an EMBL/GenBank/DDBJ whole genome shotgun (WGS) entry which is preliminary data.</text>
</comment>